<dbReference type="SUPFAM" id="SSF55129">
    <property type="entry name" value="Ribosomal protein L30p/L7e"/>
    <property type="match status" value="1"/>
</dbReference>
<dbReference type="GO" id="GO:0003723">
    <property type="term" value="F:RNA binding"/>
    <property type="evidence" value="ECO:0007669"/>
    <property type="project" value="TreeGrafter"/>
</dbReference>
<evidence type="ECO:0000256" key="3">
    <source>
        <dbReference type="ARBA" id="ARBA00023274"/>
    </source>
</evidence>
<comment type="subunit">
    <text evidence="4">Part of the 50S ribosomal subunit.</text>
</comment>
<dbReference type="HAMAP" id="MF_01371_A">
    <property type="entry name" value="Ribosomal_uL30_A"/>
    <property type="match status" value="1"/>
</dbReference>
<dbReference type="NCBIfam" id="TIGR01309">
    <property type="entry name" value="uL30_arch"/>
    <property type="match status" value="1"/>
</dbReference>
<accession>A0A520KYJ7</accession>
<dbReference type="InterPro" id="IPR005997">
    <property type="entry name" value="Ribosomal_uL30_arc"/>
</dbReference>
<dbReference type="NCBIfam" id="NF004711">
    <property type="entry name" value="PRK06049.1"/>
    <property type="match status" value="1"/>
</dbReference>
<dbReference type="EMBL" id="RXIL01000019">
    <property type="protein sequence ID" value="RZN73103.1"/>
    <property type="molecule type" value="Genomic_DNA"/>
</dbReference>
<comment type="caution">
    <text evidence="6">The sequence shown here is derived from an EMBL/GenBank/DDBJ whole genome shotgun (WGS) entry which is preliminary data.</text>
</comment>
<dbReference type="PANTHER" id="PTHR11524:SF16">
    <property type="entry name" value="LARGE RIBOSOMAL SUBUNIT PROTEIN UL30"/>
    <property type="match status" value="1"/>
</dbReference>
<reference evidence="6 7" key="1">
    <citation type="journal article" date="2019" name="Nat. Microbiol.">
        <title>Wide diversity of methane and short-chain alkane metabolisms in uncultured archaea.</title>
        <authorList>
            <person name="Borrel G."/>
            <person name="Adam P.S."/>
            <person name="McKay L.J."/>
            <person name="Chen L.X."/>
            <person name="Sierra-Garcia I.N."/>
            <person name="Sieber C.M."/>
            <person name="Letourneur Q."/>
            <person name="Ghozlane A."/>
            <person name="Andersen G.L."/>
            <person name="Li W.J."/>
            <person name="Hallam S.J."/>
            <person name="Muyzer G."/>
            <person name="de Oliveira V.M."/>
            <person name="Inskeep W.P."/>
            <person name="Banfield J.F."/>
            <person name="Gribaldo S."/>
        </authorList>
    </citation>
    <scope>NUCLEOTIDE SEQUENCE [LARGE SCALE GENOMIC DNA]</scope>
    <source>
        <strain evidence="6">NM1b</strain>
    </source>
</reference>
<dbReference type="InterPro" id="IPR016082">
    <property type="entry name" value="Ribosomal_uL30_ferredoxin-like"/>
</dbReference>
<dbReference type="GO" id="GO:0022625">
    <property type="term" value="C:cytosolic large ribosomal subunit"/>
    <property type="evidence" value="ECO:0007669"/>
    <property type="project" value="UniProtKB-UniRule"/>
</dbReference>
<evidence type="ECO:0000313" key="7">
    <source>
        <dbReference type="Proteomes" id="UP000320766"/>
    </source>
</evidence>
<evidence type="ECO:0000256" key="1">
    <source>
        <dbReference type="ARBA" id="ARBA00007594"/>
    </source>
</evidence>
<evidence type="ECO:0000259" key="5">
    <source>
        <dbReference type="Pfam" id="PF00327"/>
    </source>
</evidence>
<dbReference type="GO" id="GO:0000463">
    <property type="term" value="P:maturation of LSU-rRNA from tricistronic rRNA transcript (SSU-rRNA, 5.8S rRNA, LSU-rRNA)"/>
    <property type="evidence" value="ECO:0007669"/>
    <property type="project" value="TreeGrafter"/>
</dbReference>
<dbReference type="Proteomes" id="UP000320766">
    <property type="component" value="Unassembled WGS sequence"/>
</dbReference>
<name>A0A520KYJ7_9EURY</name>
<dbReference type="GO" id="GO:0006412">
    <property type="term" value="P:translation"/>
    <property type="evidence" value="ECO:0007669"/>
    <property type="project" value="UniProtKB-UniRule"/>
</dbReference>
<protein>
    <recommendedName>
        <fullName evidence="4">Large ribosomal subunit protein uL30</fullName>
    </recommendedName>
</protein>
<dbReference type="Gene3D" id="1.10.15.30">
    <property type="match status" value="1"/>
</dbReference>
<dbReference type="AlphaFoldDB" id="A0A520KYJ7"/>
<dbReference type="InterPro" id="IPR036919">
    <property type="entry name" value="Ribo_uL30_ferredoxin-like_sf"/>
</dbReference>
<comment type="similarity">
    <text evidence="1 4">Belongs to the universal ribosomal protein uL30 family.</text>
</comment>
<dbReference type="GO" id="GO:0003735">
    <property type="term" value="F:structural constituent of ribosome"/>
    <property type="evidence" value="ECO:0007669"/>
    <property type="project" value="UniProtKB-UniRule"/>
</dbReference>
<dbReference type="InterPro" id="IPR018038">
    <property type="entry name" value="Ribosomal_uL30_CS"/>
</dbReference>
<gene>
    <name evidence="4" type="primary">rpl30</name>
    <name evidence="6" type="ORF">EF807_01040</name>
</gene>
<evidence type="ECO:0000256" key="2">
    <source>
        <dbReference type="ARBA" id="ARBA00022980"/>
    </source>
</evidence>
<sequence length="151" mass="17633">MYAVVRLRGEVNVRRGIKDTLKMLRLHKVNHCIFLGEDKYSNGMLQKVKDYVAWGEIDRDTFKLILEERGRMIGGKRLKEHSFKEDFHSLDEFADALFTGKMNLKDVSYLKPVFRLHPPRKGHKGIKKSFKEGGELGYHGDQINELLVKMR</sequence>
<dbReference type="InterPro" id="IPR035808">
    <property type="entry name" value="Ribosomal_uL30_euk_arc"/>
</dbReference>
<dbReference type="Pfam" id="PF00327">
    <property type="entry name" value="Ribosomal_L30"/>
    <property type="match status" value="1"/>
</dbReference>
<dbReference type="PANTHER" id="PTHR11524">
    <property type="entry name" value="60S RIBOSOMAL PROTEIN L7"/>
    <property type="match status" value="1"/>
</dbReference>
<dbReference type="InterPro" id="IPR039699">
    <property type="entry name" value="Ribosomal_uL30"/>
</dbReference>
<dbReference type="CDD" id="cd01657">
    <property type="entry name" value="Ribosomal_L7_archeal_euk"/>
    <property type="match status" value="1"/>
</dbReference>
<evidence type="ECO:0000256" key="4">
    <source>
        <dbReference type="HAMAP-Rule" id="MF_01371"/>
    </source>
</evidence>
<feature type="domain" description="Large ribosomal subunit protein uL30-like ferredoxin-like fold" evidence="5">
    <location>
        <begin position="2"/>
        <end position="52"/>
    </location>
</feature>
<dbReference type="Gene3D" id="3.30.1390.20">
    <property type="entry name" value="Ribosomal protein L30, ferredoxin-like fold domain"/>
    <property type="match status" value="1"/>
</dbReference>
<evidence type="ECO:0000313" key="6">
    <source>
        <dbReference type="EMBL" id="RZN73103.1"/>
    </source>
</evidence>
<keyword evidence="2 4" id="KW-0689">Ribosomal protein</keyword>
<organism evidence="6 7">
    <name type="scientific">Candidatus Methanolliviera hydrocarbonicum</name>
    <dbReference type="NCBI Taxonomy" id="2491085"/>
    <lineage>
        <taxon>Archaea</taxon>
        <taxon>Methanobacteriati</taxon>
        <taxon>Methanobacteriota</taxon>
        <taxon>Candidatus Methanoliparia</taxon>
        <taxon>Candidatus Methanoliparales</taxon>
        <taxon>Candidatus Methanollivieraceae</taxon>
        <taxon>Candidatus Methanolliviera</taxon>
    </lineage>
</organism>
<dbReference type="PROSITE" id="PS00634">
    <property type="entry name" value="RIBOSOMAL_L30"/>
    <property type="match status" value="1"/>
</dbReference>
<keyword evidence="3 4" id="KW-0687">Ribonucleoprotein</keyword>
<proteinExistence type="inferred from homology"/>